<comment type="caution">
    <text evidence="2">The sequence shown here is derived from an EMBL/GenBank/DDBJ whole genome shotgun (WGS) entry which is preliminary data.</text>
</comment>
<dbReference type="InterPro" id="IPR032710">
    <property type="entry name" value="NTF2-like_dom_sf"/>
</dbReference>
<evidence type="ECO:0000259" key="1">
    <source>
        <dbReference type="Pfam" id="PF12680"/>
    </source>
</evidence>
<feature type="domain" description="SnoaL-like" evidence="1">
    <location>
        <begin position="9"/>
        <end position="106"/>
    </location>
</feature>
<organism evidence="2 3">
    <name type="scientific">Streptomyces oryzae</name>
    <dbReference type="NCBI Taxonomy" id="1434886"/>
    <lineage>
        <taxon>Bacteria</taxon>
        <taxon>Bacillati</taxon>
        <taxon>Actinomycetota</taxon>
        <taxon>Actinomycetes</taxon>
        <taxon>Kitasatosporales</taxon>
        <taxon>Streptomycetaceae</taxon>
        <taxon>Streptomyces</taxon>
    </lineage>
</organism>
<protein>
    <submittedName>
        <fullName evidence="2">Ester cyclase</fullName>
    </submittedName>
</protein>
<dbReference type="RefSeq" id="WP_209242732.1">
    <property type="nucleotide sequence ID" value="NZ_JADKMA010000195.1"/>
</dbReference>
<name>A0ABS3XKA2_9ACTN</name>
<evidence type="ECO:0000313" key="2">
    <source>
        <dbReference type="EMBL" id="MBO8195501.1"/>
    </source>
</evidence>
<sequence>MTDHKSVFRAYLHAFNTGDLEAFDDLVTEDYRNHDPLHPDPEPGPAGLKPIVSELRAQAPDLRFEEVHLIVEDDLLAAHLLVHGFGEAPVRQIQIERFAGDRIAEHWRATGSGA</sequence>
<reference evidence="2 3" key="1">
    <citation type="submission" date="2020-11" db="EMBL/GenBank/DDBJ databases">
        <title>Streptomyces spirodelae sp. nov., isolated from duckweed.</title>
        <authorList>
            <person name="Saimee Y."/>
            <person name="Duangmal K."/>
        </authorList>
    </citation>
    <scope>NUCLEOTIDE SEQUENCE [LARGE SCALE GENOMIC DNA]</scope>
    <source>
        <strain evidence="2 3">S16-07</strain>
    </source>
</reference>
<evidence type="ECO:0000313" key="3">
    <source>
        <dbReference type="Proteomes" id="UP001519064"/>
    </source>
</evidence>
<proteinExistence type="predicted"/>
<dbReference type="Gene3D" id="3.10.450.50">
    <property type="match status" value="1"/>
</dbReference>
<keyword evidence="3" id="KW-1185">Reference proteome</keyword>
<accession>A0ABS3XKA2</accession>
<gene>
    <name evidence="2" type="ORF">ITI46_28200</name>
</gene>
<dbReference type="EMBL" id="JADKMA010000195">
    <property type="protein sequence ID" value="MBO8195501.1"/>
    <property type="molecule type" value="Genomic_DNA"/>
</dbReference>
<dbReference type="SUPFAM" id="SSF54427">
    <property type="entry name" value="NTF2-like"/>
    <property type="match status" value="1"/>
</dbReference>
<dbReference type="InterPro" id="IPR037401">
    <property type="entry name" value="SnoaL-like"/>
</dbReference>
<dbReference type="Pfam" id="PF12680">
    <property type="entry name" value="SnoaL_2"/>
    <property type="match status" value="1"/>
</dbReference>
<dbReference type="Proteomes" id="UP001519064">
    <property type="component" value="Unassembled WGS sequence"/>
</dbReference>